<gene>
    <name evidence="1" type="ORF">DT99_33445</name>
</gene>
<dbReference type="AlphaFoldDB" id="A0A071M4Q4"/>
<dbReference type="GO" id="GO:0008704">
    <property type="term" value="F:5-carboxymethyl-2-hydroxymuconate delta-isomerase activity"/>
    <property type="evidence" value="ECO:0007669"/>
    <property type="project" value="InterPro"/>
</dbReference>
<comment type="caution">
    <text evidence="1">The sequence shown here is derived from an EMBL/GenBank/DDBJ whole genome shotgun (WGS) entry which is preliminary data.</text>
</comment>
<dbReference type="PANTHER" id="PTHR37950:SF1">
    <property type="entry name" value="4-HYDROXYPHENYLACETATE CATABOLISM PROTEIN"/>
    <property type="match status" value="1"/>
</dbReference>
<name>A0A071M4Q4_9BURK</name>
<evidence type="ECO:0000313" key="1">
    <source>
        <dbReference type="EMBL" id="KEA55515.1"/>
    </source>
</evidence>
<dbReference type="OrthoDB" id="9814215at2"/>
<dbReference type="Pfam" id="PF02962">
    <property type="entry name" value="CHMI"/>
    <property type="match status" value="1"/>
</dbReference>
<reference evidence="1" key="1">
    <citation type="submission" date="2014-04" db="EMBL/GenBank/DDBJ databases">
        <title>In planta biocontrol of soil-borne Fusarium wilt of banana through a plant endophytic bacterium, Burkholderia cenocepacia 869T2.</title>
        <authorList>
            <person name="Ho Y.-N."/>
            <person name="Chiang H.-M."/>
            <person name="Chao C.-P."/>
            <person name="Su C.-C."/>
            <person name="Hsu H.-F."/>
            <person name="Guo C.-T."/>
            <person name="Hsieh J.-L."/>
            <person name="Huang C.-C."/>
        </authorList>
    </citation>
    <scope>NUCLEOTIDE SEQUENCE [LARGE SCALE GENOMIC DNA]</scope>
    <source>
        <strain evidence="1">869T2</strain>
    </source>
</reference>
<dbReference type="CDD" id="cd00580">
    <property type="entry name" value="CHMI"/>
    <property type="match status" value="1"/>
</dbReference>
<dbReference type="EMBL" id="JJOA01000056">
    <property type="protein sequence ID" value="KEA55515.1"/>
    <property type="molecule type" value="Genomic_DNA"/>
</dbReference>
<dbReference type="PANTHER" id="PTHR37950">
    <property type="entry name" value="4-HYDROXYPHENYLACETATE CATABOLISM PROTEIN"/>
    <property type="match status" value="1"/>
</dbReference>
<organism evidence="1">
    <name type="scientific">Burkholderia cenocepacia</name>
    <dbReference type="NCBI Taxonomy" id="95486"/>
    <lineage>
        <taxon>Bacteria</taxon>
        <taxon>Pseudomonadati</taxon>
        <taxon>Pseudomonadota</taxon>
        <taxon>Betaproteobacteria</taxon>
        <taxon>Burkholderiales</taxon>
        <taxon>Burkholderiaceae</taxon>
        <taxon>Burkholderia</taxon>
        <taxon>Burkholderia cepacia complex</taxon>
    </lineage>
</organism>
<protein>
    <submittedName>
        <fullName evidence="1">5-carboxymethyl-2-hydroxymuconate isomerase</fullName>
    </submittedName>
</protein>
<accession>A0A071M4Q4</accession>
<sequence length="130" mass="14315">MPHIVVEYTANIRDDARIPALLRTINATLIAQGGVFPTGGIRSRALELQDYCVADGTEDDAFVHVTLKIGSGRTDAQKKAACDALFDAIKAHFAELYAKRYLALSMELTEFSESGSYKHNNIHARYKRAG</sequence>
<dbReference type="Gene3D" id="3.30.429.10">
    <property type="entry name" value="Macrophage Migration Inhibitory Factor"/>
    <property type="match status" value="1"/>
</dbReference>
<dbReference type="InterPro" id="IPR014347">
    <property type="entry name" value="Tautomerase/MIF_sf"/>
</dbReference>
<dbReference type="InterPro" id="IPR004220">
    <property type="entry name" value="5-COMe_2-OHmuconate_Isoase"/>
</dbReference>
<proteinExistence type="predicted"/>
<keyword evidence="1" id="KW-0413">Isomerase</keyword>
<dbReference type="SUPFAM" id="SSF55331">
    <property type="entry name" value="Tautomerase/MIF"/>
    <property type="match status" value="1"/>
</dbReference>